<gene>
    <name evidence="2" type="ORF">CVV64_19240</name>
</gene>
<comment type="caution">
    <text evidence="2">The sequence shown here is derived from an EMBL/GenBank/DDBJ whole genome shotgun (WGS) entry which is preliminary data.</text>
</comment>
<organism evidence="2 3">
    <name type="scientific">Candidatus Wallbacteria bacterium HGW-Wallbacteria-1</name>
    <dbReference type="NCBI Taxonomy" id="2013854"/>
    <lineage>
        <taxon>Bacteria</taxon>
        <taxon>Candidatus Walliibacteriota</taxon>
    </lineage>
</organism>
<accession>A0A2N1PJ42</accession>
<evidence type="ECO:0000313" key="3">
    <source>
        <dbReference type="Proteomes" id="UP000233256"/>
    </source>
</evidence>
<dbReference type="EMBL" id="PGXC01000050">
    <property type="protein sequence ID" value="PKK88364.1"/>
    <property type="molecule type" value="Genomic_DNA"/>
</dbReference>
<keyword evidence="1" id="KW-1133">Transmembrane helix</keyword>
<evidence type="ECO:0000256" key="1">
    <source>
        <dbReference type="SAM" id="Phobius"/>
    </source>
</evidence>
<proteinExistence type="predicted"/>
<sequence>MRNSLEQSVSWELPLNYRYSADEKQGYSIVHDFDSSQSDEIIFIDHFRKTVKHVFKSHFDMAVMAILIVPIFFSNFFADIFVIAFAKNKIEIDCSNQILTV</sequence>
<dbReference type="AlphaFoldDB" id="A0A2N1PJ42"/>
<evidence type="ECO:0000313" key="2">
    <source>
        <dbReference type="EMBL" id="PKK88364.1"/>
    </source>
</evidence>
<protein>
    <submittedName>
        <fullName evidence="2">Uncharacterized protein</fullName>
    </submittedName>
</protein>
<reference evidence="2 3" key="1">
    <citation type="journal article" date="2017" name="ISME J.">
        <title>Potential for microbial H2 and metal transformations associated with novel bacteria and archaea in deep terrestrial subsurface sediments.</title>
        <authorList>
            <person name="Hernsdorf A.W."/>
            <person name="Amano Y."/>
            <person name="Miyakawa K."/>
            <person name="Ise K."/>
            <person name="Suzuki Y."/>
            <person name="Anantharaman K."/>
            <person name="Probst A."/>
            <person name="Burstein D."/>
            <person name="Thomas B.C."/>
            <person name="Banfield J.F."/>
        </authorList>
    </citation>
    <scope>NUCLEOTIDE SEQUENCE [LARGE SCALE GENOMIC DNA]</scope>
    <source>
        <strain evidence="2">HGW-Wallbacteria-1</strain>
    </source>
</reference>
<keyword evidence="1" id="KW-0812">Transmembrane</keyword>
<dbReference type="Proteomes" id="UP000233256">
    <property type="component" value="Unassembled WGS sequence"/>
</dbReference>
<name>A0A2N1PJ42_9BACT</name>
<feature type="transmembrane region" description="Helical" evidence="1">
    <location>
        <begin position="62"/>
        <end position="86"/>
    </location>
</feature>
<keyword evidence="1" id="KW-0472">Membrane</keyword>